<evidence type="ECO:0000313" key="6">
    <source>
        <dbReference type="Proteomes" id="UP000014387"/>
    </source>
</evidence>
<protein>
    <submittedName>
        <fullName evidence="5">HsdR family type I site-specific deoxyribonuclease</fullName>
    </submittedName>
</protein>
<dbReference type="Pfam" id="PF22679">
    <property type="entry name" value="T1R_D3-like"/>
    <property type="match status" value="1"/>
</dbReference>
<dbReference type="EMBL" id="AGWN01000001">
    <property type="protein sequence ID" value="EPD30689.1"/>
    <property type="molecule type" value="Genomic_DNA"/>
</dbReference>
<dbReference type="GO" id="GO:0009307">
    <property type="term" value="P:DNA restriction-modification system"/>
    <property type="evidence" value="ECO:0007669"/>
    <property type="project" value="UniProtKB-KW"/>
</dbReference>
<feature type="domain" description="SWI2/SNF2 ATPase" evidence="3">
    <location>
        <begin position="1"/>
        <end position="85"/>
    </location>
</feature>
<comment type="caution">
    <text evidence="5">The sequence shown here is derived from an EMBL/GenBank/DDBJ whole genome shotgun (WGS) entry which is preliminary data.</text>
</comment>
<evidence type="ECO:0000313" key="5">
    <source>
        <dbReference type="EMBL" id="EPD30689.1"/>
    </source>
</evidence>
<dbReference type="PANTHER" id="PTHR30195:SF16">
    <property type="entry name" value="TYPE I RESTRICTION ENZYME ENDONUCLEASE SUBUNIT"/>
    <property type="match status" value="1"/>
</dbReference>
<dbReference type="PANTHER" id="PTHR30195">
    <property type="entry name" value="TYPE I SITE-SPECIFIC DEOXYRIBONUCLEASE PROTEIN SUBUNIT M AND R"/>
    <property type="match status" value="1"/>
</dbReference>
<evidence type="ECO:0000259" key="2">
    <source>
        <dbReference type="Pfam" id="PF12008"/>
    </source>
</evidence>
<organism evidence="5 6">
    <name type="scientific">Gleimia europaea ACS-120-V-Col10b</name>
    <dbReference type="NCBI Taxonomy" id="883069"/>
    <lineage>
        <taxon>Bacteria</taxon>
        <taxon>Bacillati</taxon>
        <taxon>Actinomycetota</taxon>
        <taxon>Actinomycetes</taxon>
        <taxon>Actinomycetales</taxon>
        <taxon>Actinomycetaceae</taxon>
        <taxon>Gleimia</taxon>
    </lineage>
</organism>
<proteinExistence type="predicted"/>
<evidence type="ECO:0000259" key="4">
    <source>
        <dbReference type="Pfam" id="PF22679"/>
    </source>
</evidence>
<evidence type="ECO:0000256" key="1">
    <source>
        <dbReference type="ARBA" id="ARBA00022747"/>
    </source>
</evidence>
<dbReference type="Proteomes" id="UP000014387">
    <property type="component" value="Unassembled WGS sequence"/>
</dbReference>
<dbReference type="InterPro" id="IPR040980">
    <property type="entry name" value="SWI2_SNF2"/>
</dbReference>
<dbReference type="Pfam" id="PF18766">
    <property type="entry name" value="SWI2_SNF2"/>
    <property type="match status" value="1"/>
</dbReference>
<feature type="domain" description="Restriction endonuclease type I HsdR second RecA-like helicase" evidence="4">
    <location>
        <begin position="126"/>
        <end position="291"/>
    </location>
</feature>
<dbReference type="InterPro" id="IPR022625">
    <property type="entry name" value="TypeI_RM_Rsu_C"/>
</dbReference>
<dbReference type="InterPro" id="IPR055180">
    <property type="entry name" value="HsdR_RecA-like_helicase_dom_2"/>
</dbReference>
<sequence>MHVAIKRAFKKYNLFGFTGTPIFAENAGSGKHVNLKTTAQAFGEKLHTYTIVDAITDKNVLPFRIDYINTIEEGSFKDKDVRAIDVESAMMHPERIRQVAQYILGHFDQKTKRNSVYMVGGKRKQGFNALFATSSIEAARAYYGMFSKLQLNVPEAKKLKIGMIYSYGANDQPEDGIIEDESFDAEKLSESDRGYLEDVINDYNDMFSTNFDTSGSSFQDYYEHLSKQLKDRELDLVIVVNMFLTGFDAPTLNTLFVDKNLRSHGLIQAYSRTNRILNTVKTYGNIVSFRNLEQQTQDAIALFGNKDASGIVMLRPYQEYLAEYKAKLDELRKVYADPTSPIPASETAQKEFINIFGAVLRLQNILSSFDDFESGNQFSERELQDYKSRYMDLYDQWKPRAESDREDIRQDVLFEIELVKQVEINVDYILMLVEQRHEAGTDSEDKEIRAKIDRALSSSPSLRPKRRLIEEFVDNVSINTSVQDEWREYVNGKREEELAAIINEERLNRDKAEQLVANALRSGHVPTAGQSVASVLPPISRFRPDNARGETMQRVYTKLQEFVDRFRPLLRNDFED</sequence>
<dbReference type="InterPro" id="IPR027417">
    <property type="entry name" value="P-loop_NTPase"/>
</dbReference>
<dbReference type="InterPro" id="IPR051268">
    <property type="entry name" value="Type-I_R_enzyme_R_subunit"/>
</dbReference>
<dbReference type="AlphaFoldDB" id="A0A9W5RDZ2"/>
<feature type="domain" description="Type I restriction enzyme R protein C-terminal" evidence="2">
    <location>
        <begin position="313"/>
        <end position="566"/>
    </location>
</feature>
<evidence type="ECO:0000259" key="3">
    <source>
        <dbReference type="Pfam" id="PF18766"/>
    </source>
</evidence>
<dbReference type="Gene3D" id="1.20.58.2040">
    <property type="match status" value="1"/>
</dbReference>
<dbReference type="Gene3D" id="3.40.50.300">
    <property type="entry name" value="P-loop containing nucleotide triphosphate hydrolases"/>
    <property type="match status" value="2"/>
</dbReference>
<dbReference type="CDD" id="cd18800">
    <property type="entry name" value="SF2_C_EcoR124I-like"/>
    <property type="match status" value="1"/>
</dbReference>
<dbReference type="Pfam" id="PF12008">
    <property type="entry name" value="EcoR124_C"/>
    <property type="match status" value="1"/>
</dbReference>
<reference evidence="5 6" key="1">
    <citation type="submission" date="2013-05" db="EMBL/GenBank/DDBJ databases">
        <title>The Genome Sequence of Actinomyces europaeus ACS-120-V-COL10B.</title>
        <authorList>
            <consortium name="The Broad Institute Genomics Platform"/>
            <person name="Earl A."/>
            <person name="Ward D."/>
            <person name="Feldgarden M."/>
            <person name="Gevers D."/>
            <person name="Saerens B."/>
            <person name="Vaneechoutte M."/>
            <person name="Walker B."/>
            <person name="Young S."/>
            <person name="Zeng Q."/>
            <person name="Gargeya S."/>
            <person name="Fitzgerald M."/>
            <person name="Haas B."/>
            <person name="Abouelleil A."/>
            <person name="Allen A.W."/>
            <person name="Alvarado L."/>
            <person name="Arachchi H.M."/>
            <person name="Berlin A.M."/>
            <person name="Chapman S.B."/>
            <person name="Gainer-Dewar J."/>
            <person name="Goldberg J."/>
            <person name="Griggs A."/>
            <person name="Gujja S."/>
            <person name="Hansen M."/>
            <person name="Howarth C."/>
            <person name="Imamovic A."/>
            <person name="Ireland A."/>
            <person name="Larimer J."/>
            <person name="McCowan C."/>
            <person name="Murphy C."/>
            <person name="Pearson M."/>
            <person name="Poon T.W."/>
            <person name="Priest M."/>
            <person name="Roberts A."/>
            <person name="Saif S."/>
            <person name="Shea T."/>
            <person name="Sisk P."/>
            <person name="Sykes S."/>
            <person name="Wortman J."/>
            <person name="Nusbaum C."/>
            <person name="Birren B."/>
        </authorList>
    </citation>
    <scope>NUCLEOTIDE SEQUENCE [LARGE SCALE GENOMIC DNA]</scope>
    <source>
        <strain evidence="5 6">ACS-120-V-Col10b</strain>
    </source>
</reference>
<name>A0A9W5RDZ2_9ACTO</name>
<keyword evidence="6" id="KW-1185">Reference proteome</keyword>
<accession>A0A9W5RDZ2</accession>
<gene>
    <name evidence="5" type="ORF">HMPREF9238_00437</name>
</gene>
<keyword evidence="1" id="KW-0680">Restriction system</keyword>